<evidence type="ECO:0000256" key="2">
    <source>
        <dbReference type="ARBA" id="ARBA00022908"/>
    </source>
</evidence>
<dbReference type="CDD" id="cd01189">
    <property type="entry name" value="INT_ICEBs1_C_like"/>
    <property type="match status" value="1"/>
</dbReference>
<keyword evidence="10" id="KW-1185">Reference proteome</keyword>
<name>A0ABZ1TWQ4_9ACTN</name>
<reference evidence="9" key="1">
    <citation type="submission" date="2022-10" db="EMBL/GenBank/DDBJ databases">
        <title>The complete genomes of actinobacterial strains from the NBC collection.</title>
        <authorList>
            <person name="Joergensen T.S."/>
            <person name="Alvarez Arevalo M."/>
            <person name="Sterndorff E.B."/>
            <person name="Faurdal D."/>
            <person name="Vuksanovic O."/>
            <person name="Mourched A.-S."/>
            <person name="Charusanti P."/>
            <person name="Shaw S."/>
            <person name="Blin K."/>
            <person name="Weber T."/>
        </authorList>
    </citation>
    <scope>NUCLEOTIDE SEQUENCE</scope>
    <source>
        <strain evidence="9">NBC_00222</strain>
    </source>
</reference>
<keyword evidence="3 5" id="KW-0238">DNA-binding</keyword>
<evidence type="ECO:0000256" key="6">
    <source>
        <dbReference type="SAM" id="MobiDB-lite"/>
    </source>
</evidence>
<dbReference type="InterPro" id="IPR013762">
    <property type="entry name" value="Integrase-like_cat_sf"/>
</dbReference>
<protein>
    <submittedName>
        <fullName evidence="9">Site-specific integrase</fullName>
    </submittedName>
</protein>
<dbReference type="InterPro" id="IPR002104">
    <property type="entry name" value="Integrase_catalytic"/>
</dbReference>
<dbReference type="PANTHER" id="PTHR30629">
    <property type="entry name" value="PROPHAGE INTEGRASE"/>
    <property type="match status" value="1"/>
</dbReference>
<dbReference type="InterPro" id="IPR004107">
    <property type="entry name" value="Integrase_SAM-like_N"/>
</dbReference>
<evidence type="ECO:0000256" key="3">
    <source>
        <dbReference type="ARBA" id="ARBA00023125"/>
    </source>
</evidence>
<organism evidence="9 10">
    <name type="scientific">Kitasatospora purpeofusca</name>
    <dbReference type="NCBI Taxonomy" id="67352"/>
    <lineage>
        <taxon>Bacteria</taxon>
        <taxon>Bacillati</taxon>
        <taxon>Actinomycetota</taxon>
        <taxon>Actinomycetes</taxon>
        <taxon>Kitasatosporales</taxon>
        <taxon>Streptomycetaceae</taxon>
        <taxon>Kitasatospora</taxon>
    </lineage>
</organism>
<dbReference type="EMBL" id="CP108110">
    <property type="protein sequence ID" value="WUQ83380.1"/>
    <property type="molecule type" value="Genomic_DNA"/>
</dbReference>
<dbReference type="Gene3D" id="1.10.150.130">
    <property type="match status" value="1"/>
</dbReference>
<evidence type="ECO:0000256" key="5">
    <source>
        <dbReference type="PROSITE-ProRule" id="PRU01248"/>
    </source>
</evidence>
<dbReference type="InterPro" id="IPR028259">
    <property type="entry name" value="AP2-like_int_N"/>
</dbReference>
<dbReference type="Proteomes" id="UP001432222">
    <property type="component" value="Chromosome"/>
</dbReference>
<dbReference type="InterPro" id="IPR010998">
    <property type="entry name" value="Integrase_recombinase_N"/>
</dbReference>
<dbReference type="Pfam" id="PF00589">
    <property type="entry name" value="Phage_integrase"/>
    <property type="match status" value="1"/>
</dbReference>
<feature type="domain" description="Core-binding (CB)" evidence="8">
    <location>
        <begin position="60"/>
        <end position="142"/>
    </location>
</feature>
<dbReference type="InterPro" id="IPR044068">
    <property type="entry name" value="CB"/>
</dbReference>
<proteinExistence type="inferred from homology"/>
<feature type="region of interest" description="Disordered" evidence="6">
    <location>
        <begin position="367"/>
        <end position="390"/>
    </location>
</feature>
<dbReference type="PROSITE" id="PS51898">
    <property type="entry name" value="TYR_RECOMBINASE"/>
    <property type="match status" value="1"/>
</dbReference>
<dbReference type="PROSITE" id="PS51900">
    <property type="entry name" value="CB"/>
    <property type="match status" value="1"/>
</dbReference>
<evidence type="ECO:0000259" key="7">
    <source>
        <dbReference type="PROSITE" id="PS51898"/>
    </source>
</evidence>
<feature type="domain" description="Tyr recombinase" evidence="7">
    <location>
        <begin position="163"/>
        <end position="360"/>
    </location>
</feature>
<dbReference type="PANTHER" id="PTHR30629:SF6">
    <property type="entry name" value="PROPHAGE INTEGRASE INTA-RELATED"/>
    <property type="match status" value="1"/>
</dbReference>
<dbReference type="SUPFAM" id="SSF56349">
    <property type="entry name" value="DNA breaking-rejoining enzymes"/>
    <property type="match status" value="1"/>
</dbReference>
<dbReference type="Gene3D" id="1.10.443.10">
    <property type="entry name" value="Intergrase catalytic core"/>
    <property type="match status" value="1"/>
</dbReference>
<accession>A0ABZ1TWQ4</accession>
<dbReference type="Pfam" id="PF14657">
    <property type="entry name" value="Arm-DNA-bind_4"/>
    <property type="match status" value="1"/>
</dbReference>
<keyword evidence="2" id="KW-0229">DNA integration</keyword>
<dbReference type="Pfam" id="PF14659">
    <property type="entry name" value="Phage_int_SAM_3"/>
    <property type="match status" value="1"/>
</dbReference>
<evidence type="ECO:0000256" key="1">
    <source>
        <dbReference type="ARBA" id="ARBA00008857"/>
    </source>
</evidence>
<evidence type="ECO:0000259" key="8">
    <source>
        <dbReference type="PROSITE" id="PS51900"/>
    </source>
</evidence>
<evidence type="ECO:0000256" key="4">
    <source>
        <dbReference type="ARBA" id="ARBA00023172"/>
    </source>
</evidence>
<keyword evidence="4" id="KW-0233">DNA recombination</keyword>
<dbReference type="InterPro" id="IPR050808">
    <property type="entry name" value="Phage_Integrase"/>
</dbReference>
<evidence type="ECO:0000313" key="9">
    <source>
        <dbReference type="EMBL" id="WUQ83380.1"/>
    </source>
</evidence>
<evidence type="ECO:0000313" key="10">
    <source>
        <dbReference type="Proteomes" id="UP001432222"/>
    </source>
</evidence>
<dbReference type="InterPro" id="IPR011010">
    <property type="entry name" value="DNA_brk_join_enz"/>
</dbReference>
<sequence>MRLLEEAGHGSWTYCVDLAPQDGRRRTRRRSGFATEAEAVQELAAVLEGELSGAYEEHRTTVADYLREWLAARKEELTVNTYAGYKAYVERDLVPAFGRCRLLDLRPKQIEDWTAAQRKAGRGRVTLYRVVSTLRNALNHAVRSWRLKFNPAEHCVPPKPRAEERTCWTPVQAAAFLRHNTEQYADQLGDLFEVLLGTGMRRGEVLALHWSDVHLMDRKLFVRWTLSAVDNGDLHFNQPKTEASRAWISLSPRVMTALHRQAALQMNTHSNSRLEGLVFANSDGSPLRPQWVLDQLRKRTAELDLPKIGLHDLRHTAASIMIAEGIPIAIVSKTLRHATLATTINLYGHLFKDSADQAVHALAQALDRAHPNRPHLRKDDGGESPMPVAA</sequence>
<dbReference type="RefSeq" id="WP_328954410.1">
    <property type="nucleotide sequence ID" value="NZ_CP108110.1"/>
</dbReference>
<gene>
    <name evidence="9" type="ORF">OHA16_10590</name>
</gene>
<comment type="similarity">
    <text evidence="1">Belongs to the 'phage' integrase family.</text>
</comment>